<accession>A0A0P1HPT3</accession>
<evidence type="ECO:0000256" key="1">
    <source>
        <dbReference type="SAM" id="SignalP"/>
    </source>
</evidence>
<protein>
    <submittedName>
        <fullName evidence="3">Thymidylate synthase</fullName>
    </submittedName>
</protein>
<dbReference type="InterPro" id="IPR011250">
    <property type="entry name" value="OMP/PagP_B-barrel"/>
</dbReference>
<dbReference type="RefSeq" id="WP_058285730.1">
    <property type="nucleotide sequence ID" value="NZ_CP081051.1"/>
</dbReference>
<name>A0A0P1HPT3_9RHOB</name>
<dbReference type="SUPFAM" id="SSF56925">
    <property type="entry name" value="OMPA-like"/>
    <property type="match status" value="1"/>
</dbReference>
<evidence type="ECO:0000313" key="5">
    <source>
        <dbReference type="Proteomes" id="UP001058514"/>
    </source>
</evidence>
<reference evidence="2 4" key="1">
    <citation type="submission" date="2015-09" db="EMBL/GenBank/DDBJ databases">
        <authorList>
            <consortium name="Swine Surveillance"/>
        </authorList>
    </citation>
    <scope>NUCLEOTIDE SEQUENCE [LARGE SCALE GENOMIC DNA]</scope>
    <source>
        <strain evidence="2 4">CECT 8399</strain>
    </source>
</reference>
<dbReference type="AlphaFoldDB" id="A0A0P1HPT3"/>
<dbReference type="PROSITE" id="PS51257">
    <property type="entry name" value="PROKAR_LIPOPROTEIN"/>
    <property type="match status" value="1"/>
</dbReference>
<feature type="chain" id="PRO_5006064504" evidence="1">
    <location>
        <begin position="19"/>
        <end position="301"/>
    </location>
</feature>
<dbReference type="Gene3D" id="2.40.160.90">
    <property type="match status" value="1"/>
</dbReference>
<keyword evidence="5" id="KW-1185">Reference proteome</keyword>
<dbReference type="Proteomes" id="UP000051326">
    <property type="component" value="Unassembled WGS sequence"/>
</dbReference>
<organism evidence="2 4">
    <name type="scientific">Leisingera aquaemixtae</name>
    <dbReference type="NCBI Taxonomy" id="1396826"/>
    <lineage>
        <taxon>Bacteria</taxon>
        <taxon>Pseudomonadati</taxon>
        <taxon>Pseudomonadota</taxon>
        <taxon>Alphaproteobacteria</taxon>
        <taxon>Rhodobacterales</taxon>
        <taxon>Roseobacteraceae</taxon>
        <taxon>Leisingera</taxon>
    </lineage>
</organism>
<evidence type="ECO:0000313" key="3">
    <source>
        <dbReference type="EMBL" id="UWQ42699.1"/>
    </source>
</evidence>
<gene>
    <name evidence="3" type="ORF">K3718_06315</name>
    <name evidence="2" type="ORF">PHA8399_01712</name>
</gene>
<dbReference type="STRING" id="1396826.PHA8399_01712"/>
<keyword evidence="1" id="KW-0732">Signal</keyword>
<dbReference type="EMBL" id="CYSR01000021">
    <property type="protein sequence ID" value="CUH99590.1"/>
    <property type="molecule type" value="Genomic_DNA"/>
</dbReference>
<dbReference type="EMBL" id="CP081051">
    <property type="protein sequence ID" value="UWQ42699.1"/>
    <property type="molecule type" value="Genomic_DNA"/>
</dbReference>
<evidence type="ECO:0000313" key="4">
    <source>
        <dbReference type="Proteomes" id="UP000051326"/>
    </source>
</evidence>
<evidence type="ECO:0000313" key="2">
    <source>
        <dbReference type="EMBL" id="CUH99590.1"/>
    </source>
</evidence>
<sequence>MRRFWLGIAAAAALSACGGGNPFTTGTGDPDDVTGTIPEAIANDLDSVSYNPASQTLTVTGVSLDETPFSATYVRKPSLDRDGYEAYTVQDSSLDRHSTAYAREIEGGYAVVVATGGQFGYYFAGANYGRSGAYSAPATDQPSGGLVSYAGSYIGLLNVAGSGEDLLPVTPGTPTDVLPTQAAEITGDVLINADFADNAVNGLIYNRAVRDDGSVSPTNLELAPTAIASDGTFSGLATINQQSVGEYGGVFSGTNAASVAGGVHATGHITEYGPEIEEYGVFVLGQCGGASSDPLCDQPTP</sequence>
<dbReference type="Proteomes" id="UP001058514">
    <property type="component" value="Chromosome"/>
</dbReference>
<feature type="signal peptide" evidence="1">
    <location>
        <begin position="1"/>
        <end position="18"/>
    </location>
</feature>
<proteinExistence type="predicted"/>
<reference evidence="3" key="2">
    <citation type="submission" date="2021-08" db="EMBL/GenBank/DDBJ databases">
        <authorList>
            <person name="Nwanade C."/>
            <person name="Wang M."/>
            <person name="Masoudi A."/>
            <person name="Yu Z."/>
            <person name="Liu J."/>
        </authorList>
    </citation>
    <scope>NUCLEOTIDE SEQUENCE</scope>
    <source>
        <strain evidence="3">S166</strain>
    </source>
</reference>